<keyword evidence="4 6" id="KW-1133">Transmembrane helix</keyword>
<feature type="transmembrane region" description="Helical" evidence="6">
    <location>
        <begin position="100"/>
        <end position="119"/>
    </location>
</feature>
<evidence type="ECO:0000256" key="5">
    <source>
        <dbReference type="ARBA" id="ARBA00023136"/>
    </source>
</evidence>
<dbReference type="OrthoDB" id="166227at2"/>
<gene>
    <name evidence="7" type="ORF">BK123_17540</name>
</gene>
<dbReference type="CDD" id="cd16914">
    <property type="entry name" value="EcfT"/>
    <property type="match status" value="1"/>
</dbReference>
<sequence>MNNERSLLSRLYPTTKFMITIALCLAAFIVPGYGFSYAVLPICMVLAYFAGSFKEFSNLAIKALLMIVVFIFILQSFFYPGNDILWSWSIFSIKREGLEFALFLTSKIVAVASAFILFFRITKVKDLVHSLEQIGLPSKVTYVILSTLQLIPEMKKLTHVIMDAQKTRGVETEGKLLVRMKAFLPTLSPLILGSVASTEERVLTLESRAFSANVKKSSIYKLEKTKHDRLVRILLVVLLAILIVWRVAL</sequence>
<evidence type="ECO:0000313" key="8">
    <source>
        <dbReference type="Proteomes" id="UP000187074"/>
    </source>
</evidence>
<evidence type="ECO:0000256" key="6">
    <source>
        <dbReference type="SAM" id="Phobius"/>
    </source>
</evidence>
<comment type="caution">
    <text evidence="7">The sequence shown here is derived from an EMBL/GenBank/DDBJ whole genome shotgun (WGS) entry which is preliminary data.</text>
</comment>
<reference evidence="7 8" key="1">
    <citation type="submission" date="2016-11" db="EMBL/GenBank/DDBJ databases">
        <title>Paenibacillus species isolates.</title>
        <authorList>
            <person name="Beno S.M."/>
        </authorList>
    </citation>
    <scope>NUCLEOTIDE SEQUENCE [LARGE SCALE GENOMIC DNA]</scope>
    <source>
        <strain evidence="7 8">FSL F4-0100</strain>
    </source>
</reference>
<dbReference type="InterPro" id="IPR051611">
    <property type="entry name" value="ECF_transporter_component"/>
</dbReference>
<dbReference type="Proteomes" id="UP000187074">
    <property type="component" value="Unassembled WGS sequence"/>
</dbReference>
<dbReference type="EMBL" id="MRTF01000006">
    <property type="protein sequence ID" value="OME91274.1"/>
    <property type="molecule type" value="Genomic_DNA"/>
</dbReference>
<organism evidence="7 8">
    <name type="scientific">Paenibacillus lautus</name>
    <name type="common">Bacillus lautus</name>
    <dbReference type="NCBI Taxonomy" id="1401"/>
    <lineage>
        <taxon>Bacteria</taxon>
        <taxon>Bacillati</taxon>
        <taxon>Bacillota</taxon>
        <taxon>Bacilli</taxon>
        <taxon>Bacillales</taxon>
        <taxon>Paenibacillaceae</taxon>
        <taxon>Paenibacillus</taxon>
    </lineage>
</organism>
<evidence type="ECO:0000313" key="7">
    <source>
        <dbReference type="EMBL" id="OME91274.1"/>
    </source>
</evidence>
<dbReference type="GO" id="GO:0005886">
    <property type="term" value="C:plasma membrane"/>
    <property type="evidence" value="ECO:0007669"/>
    <property type="project" value="UniProtKB-ARBA"/>
</dbReference>
<keyword evidence="2" id="KW-1003">Cell membrane</keyword>
<protein>
    <submittedName>
        <fullName evidence="7">Cobalt transporter</fullName>
    </submittedName>
</protein>
<dbReference type="InterPro" id="IPR003339">
    <property type="entry name" value="ABC/ECF_trnsptr_transmembrane"/>
</dbReference>
<dbReference type="STRING" id="1401.BK123_17540"/>
<dbReference type="AlphaFoldDB" id="A0A1R1AZ07"/>
<feature type="transmembrane region" description="Helical" evidence="6">
    <location>
        <begin position="230"/>
        <end position="248"/>
    </location>
</feature>
<dbReference type="PANTHER" id="PTHR34857:SF2">
    <property type="entry name" value="SLL0384 PROTEIN"/>
    <property type="match status" value="1"/>
</dbReference>
<evidence type="ECO:0000256" key="1">
    <source>
        <dbReference type="ARBA" id="ARBA00004141"/>
    </source>
</evidence>
<dbReference type="Pfam" id="PF02361">
    <property type="entry name" value="CbiQ"/>
    <property type="match status" value="1"/>
</dbReference>
<feature type="transmembrane region" description="Helical" evidence="6">
    <location>
        <begin position="59"/>
        <end position="80"/>
    </location>
</feature>
<keyword evidence="5 6" id="KW-0472">Membrane</keyword>
<feature type="transmembrane region" description="Helical" evidence="6">
    <location>
        <begin position="20"/>
        <end position="47"/>
    </location>
</feature>
<accession>A0A1R1AZ07</accession>
<evidence type="ECO:0000256" key="2">
    <source>
        <dbReference type="ARBA" id="ARBA00022475"/>
    </source>
</evidence>
<dbReference type="RefSeq" id="WP_076323673.1">
    <property type="nucleotide sequence ID" value="NZ_JBCMXI010000004.1"/>
</dbReference>
<evidence type="ECO:0000256" key="3">
    <source>
        <dbReference type="ARBA" id="ARBA00022692"/>
    </source>
</evidence>
<comment type="subcellular location">
    <subcellularLocation>
        <location evidence="1">Membrane</location>
        <topology evidence="1">Multi-pass membrane protein</topology>
    </subcellularLocation>
</comment>
<name>A0A1R1AZ07_PAELA</name>
<evidence type="ECO:0000256" key="4">
    <source>
        <dbReference type="ARBA" id="ARBA00022989"/>
    </source>
</evidence>
<keyword evidence="3 6" id="KW-0812">Transmembrane</keyword>
<proteinExistence type="predicted"/>
<dbReference type="PANTHER" id="PTHR34857">
    <property type="entry name" value="SLL0384 PROTEIN"/>
    <property type="match status" value="1"/>
</dbReference>